<feature type="chain" id="PRO_5009522849" evidence="1">
    <location>
        <begin position="27"/>
        <end position="201"/>
    </location>
</feature>
<evidence type="ECO:0000256" key="1">
    <source>
        <dbReference type="SAM" id="SignalP"/>
    </source>
</evidence>
<keyword evidence="1" id="KW-0732">Signal</keyword>
<protein>
    <submittedName>
        <fullName evidence="2">Uncharacterized protein</fullName>
    </submittedName>
</protein>
<name>A0A1F5ZH95_9BACT</name>
<dbReference type="STRING" id="1798370.A2Z00_00705"/>
<evidence type="ECO:0000313" key="2">
    <source>
        <dbReference type="EMBL" id="OGG11694.1"/>
    </source>
</evidence>
<proteinExistence type="predicted"/>
<dbReference type="EMBL" id="MFIZ01000019">
    <property type="protein sequence ID" value="OGG11694.1"/>
    <property type="molecule type" value="Genomic_DNA"/>
</dbReference>
<evidence type="ECO:0000313" key="3">
    <source>
        <dbReference type="Proteomes" id="UP000177268"/>
    </source>
</evidence>
<organism evidence="2 3">
    <name type="scientific">Candidatus Gottesmanbacteria bacterium RBG_13_45_10</name>
    <dbReference type="NCBI Taxonomy" id="1798370"/>
    <lineage>
        <taxon>Bacteria</taxon>
        <taxon>Candidatus Gottesmaniibacteriota</taxon>
    </lineage>
</organism>
<comment type="caution">
    <text evidence="2">The sequence shown here is derived from an EMBL/GenBank/DDBJ whole genome shotgun (WGS) entry which is preliminary data.</text>
</comment>
<dbReference type="AlphaFoldDB" id="A0A1F5ZH95"/>
<gene>
    <name evidence="2" type="ORF">A2Z00_00705</name>
</gene>
<sequence length="201" mass="22098">MSNISRSIFSFVLVSSLLMIPAGVMATTTAATKSAMEKTDVMATTATQLKEDAAMEKVEYTLPYPGILQDNPLYFLKNIRDRIMDMLISDPVHKAEFYILQTDKHLSAGMMLSTQGKTVLSESVIASGEKYMENAVNGLKTYKNQGKKVPPYLVDRLTQSTAKHNEVLEEMVAKAAEAEKSGLSNSLALVQKLQGEITNLK</sequence>
<reference evidence="2 3" key="1">
    <citation type="journal article" date="2016" name="Nat. Commun.">
        <title>Thousands of microbial genomes shed light on interconnected biogeochemical processes in an aquifer system.</title>
        <authorList>
            <person name="Anantharaman K."/>
            <person name="Brown C.T."/>
            <person name="Hug L.A."/>
            <person name="Sharon I."/>
            <person name="Castelle C.J."/>
            <person name="Probst A.J."/>
            <person name="Thomas B.C."/>
            <person name="Singh A."/>
            <person name="Wilkins M.J."/>
            <person name="Karaoz U."/>
            <person name="Brodie E.L."/>
            <person name="Williams K.H."/>
            <person name="Hubbard S.S."/>
            <person name="Banfield J.F."/>
        </authorList>
    </citation>
    <scope>NUCLEOTIDE SEQUENCE [LARGE SCALE GENOMIC DNA]</scope>
</reference>
<dbReference type="Proteomes" id="UP000177268">
    <property type="component" value="Unassembled WGS sequence"/>
</dbReference>
<feature type="signal peptide" evidence="1">
    <location>
        <begin position="1"/>
        <end position="26"/>
    </location>
</feature>
<accession>A0A1F5ZH95</accession>